<dbReference type="Proteomes" id="UP000516117">
    <property type="component" value="Chromosome"/>
</dbReference>
<dbReference type="InterPro" id="IPR011990">
    <property type="entry name" value="TPR-like_helical_dom_sf"/>
</dbReference>
<dbReference type="EMBL" id="CP060789">
    <property type="protein sequence ID" value="QNP54981.1"/>
    <property type="molecule type" value="Genomic_DNA"/>
</dbReference>
<reference evidence="1 2" key="1">
    <citation type="submission" date="2020-08" db="EMBL/GenBank/DDBJ databases">
        <title>Genome sequence of Tessaracoccus defluvii JCM 17540T.</title>
        <authorList>
            <person name="Hyun D.-W."/>
            <person name="Bae J.-W."/>
        </authorList>
    </citation>
    <scope>NUCLEOTIDE SEQUENCE [LARGE SCALE GENOMIC DNA]</scope>
    <source>
        <strain evidence="1 2">JCM 17540</strain>
    </source>
</reference>
<organism evidence="1 2">
    <name type="scientific">Tessaracoccus defluvii</name>
    <dbReference type="NCBI Taxonomy" id="1285901"/>
    <lineage>
        <taxon>Bacteria</taxon>
        <taxon>Bacillati</taxon>
        <taxon>Actinomycetota</taxon>
        <taxon>Actinomycetes</taxon>
        <taxon>Propionibacteriales</taxon>
        <taxon>Propionibacteriaceae</taxon>
        <taxon>Tessaracoccus</taxon>
    </lineage>
</organism>
<proteinExistence type="predicted"/>
<evidence type="ECO:0000313" key="1">
    <source>
        <dbReference type="EMBL" id="QNP54981.1"/>
    </source>
</evidence>
<accession>A0A7H0H365</accession>
<dbReference type="AlphaFoldDB" id="A0A7H0H365"/>
<gene>
    <name evidence="1" type="ORF">H9L22_11925</name>
</gene>
<dbReference type="RefSeq" id="WP_187720117.1">
    <property type="nucleotide sequence ID" value="NZ_BAABBL010000004.1"/>
</dbReference>
<sequence length="315" mass="34276">MNSKPQLPADEAGLIDQLIQQAYDREDAGDLPGALASLEEGWDALPDPKGTWDYYDQGLTTAGATLALKSGDLSAAARWIDRMEKAYSLDDESSQIYVDGFKARLFYKGGHHDLAYAYLDAQYKVLGNRAFDGDKELQRFHRDYVPTETTPKFPVGPAGWEIDIPAPGVGGTGGLELEDSVYQRLLALSEAGDNFSDLEAPQAAAEEYVKALRLLPEPIAQWEAAVQLYAALGDALLALTQYDEAQRALQYALQSAEGRGNAYVWLRLGDAERGLGNTPGAVEAYTSAYLLAGREVFEDEDEAWNTLVAAGIPTD</sequence>
<dbReference type="Gene3D" id="1.25.40.10">
    <property type="entry name" value="Tetratricopeptide repeat domain"/>
    <property type="match status" value="1"/>
</dbReference>
<name>A0A7H0H365_9ACTN</name>
<protein>
    <submittedName>
        <fullName evidence="1">Uncharacterized protein</fullName>
    </submittedName>
</protein>
<evidence type="ECO:0000313" key="2">
    <source>
        <dbReference type="Proteomes" id="UP000516117"/>
    </source>
</evidence>
<dbReference type="KEGG" id="tdf:H9L22_11925"/>
<dbReference type="SUPFAM" id="SSF48452">
    <property type="entry name" value="TPR-like"/>
    <property type="match status" value="1"/>
</dbReference>
<keyword evidence="2" id="KW-1185">Reference proteome</keyword>